<organism evidence="1 2">
    <name type="scientific">Candida boidinii</name>
    <name type="common">Yeast</name>
    <dbReference type="NCBI Taxonomy" id="5477"/>
    <lineage>
        <taxon>Eukaryota</taxon>
        <taxon>Fungi</taxon>
        <taxon>Dikarya</taxon>
        <taxon>Ascomycota</taxon>
        <taxon>Saccharomycotina</taxon>
        <taxon>Pichiomycetes</taxon>
        <taxon>Pichiales</taxon>
        <taxon>Pichiaceae</taxon>
        <taxon>Ogataea</taxon>
        <taxon>Ogataea/Candida clade</taxon>
    </lineage>
</organism>
<reference evidence="1" key="1">
    <citation type="submission" date="2023-04" db="EMBL/GenBank/DDBJ databases">
        <title>Candida boidinii NBRC 1967.</title>
        <authorList>
            <person name="Ichikawa N."/>
            <person name="Sato H."/>
            <person name="Tonouchi N."/>
        </authorList>
    </citation>
    <scope>NUCLEOTIDE SEQUENCE</scope>
    <source>
        <strain evidence="1">NBRC 1967</strain>
    </source>
</reference>
<name>A0ACB5TGU5_CANBO</name>
<dbReference type="EMBL" id="BSXV01000208">
    <property type="protein sequence ID" value="GME88070.1"/>
    <property type="molecule type" value="Genomic_DNA"/>
</dbReference>
<proteinExistence type="predicted"/>
<keyword evidence="2" id="KW-1185">Reference proteome</keyword>
<dbReference type="Proteomes" id="UP001165101">
    <property type="component" value="Unassembled WGS sequence"/>
</dbReference>
<accession>A0ACB5TGU5</accession>
<comment type="caution">
    <text evidence="1">The sequence shown here is derived from an EMBL/GenBank/DDBJ whole genome shotgun (WGS) entry which is preliminary data.</text>
</comment>
<protein>
    <submittedName>
        <fullName evidence="1">Unnamed protein product</fullName>
    </submittedName>
</protein>
<sequence>MICVKHCKDPDFTKHEYFEQPVLQTLQMFIGEMLCWIPLLINFIISKTKKISKNSTQNGETQPLLTDDSNDYTDNDNEIDESFSSVHRQELKGWASILLALPALCDLLGTTLFNVGLLLTPVSIYQMTRGSLILFVGLFSVLFLKRTISRIEWTSLFVVSLGVFIVGLSGSLSSGSSSSSSFFSSFEFSTTDVADASRLISGMFLILLGMIFSASQFVIEEYILSKLSMKPMKLVGYEGLYGAIITFTYMITTHLMFGTKAGRGGPFDIIKSFNQMIYNSSILYSSIFIMICISTFNYCGISLTENLSATARSTIDTSRTLLVWLVSLIIGWESFKLLQLFGFALLVFGTLVFNGVITVRKESEFWSFLPDWLFEDEPHSREDLLINVVDEQIERL</sequence>
<evidence type="ECO:0000313" key="1">
    <source>
        <dbReference type="EMBL" id="GME88070.1"/>
    </source>
</evidence>
<evidence type="ECO:0000313" key="2">
    <source>
        <dbReference type="Proteomes" id="UP001165101"/>
    </source>
</evidence>
<gene>
    <name evidence="1" type="ORF">Cboi01_000070400</name>
</gene>